<dbReference type="AlphaFoldDB" id="A0A8K1D6C0"/>
<evidence type="ECO:0000313" key="2">
    <source>
        <dbReference type="Proteomes" id="UP000796761"/>
    </source>
</evidence>
<gene>
    <name evidence="1" type="ORF">HGM15179_021681</name>
</gene>
<dbReference type="Proteomes" id="UP000796761">
    <property type="component" value="Unassembled WGS sequence"/>
</dbReference>
<name>A0A8K1D6C0_9PASS</name>
<dbReference type="EMBL" id="SWJQ01004324">
    <property type="protein sequence ID" value="TRZ05426.1"/>
    <property type="molecule type" value="Genomic_DNA"/>
</dbReference>
<comment type="caution">
    <text evidence="1">The sequence shown here is derived from an EMBL/GenBank/DDBJ whole genome shotgun (WGS) entry which is preliminary data.</text>
</comment>
<protein>
    <submittedName>
        <fullName evidence="1">Uncharacterized protein</fullName>
    </submittedName>
</protein>
<proteinExistence type="predicted"/>
<evidence type="ECO:0000313" key="1">
    <source>
        <dbReference type="EMBL" id="TRZ05426.1"/>
    </source>
</evidence>
<accession>A0A8K1D6C0</accession>
<sequence length="100" mass="10924">MHLLGSSSSEKDLGVGMDIKLPMEQQCVLVAKKVKGVLWCIRKSIASRVREIISENGEAAPGQFPSVSILSIMLNGRKYPFGQFGLFPINLSIFDTSLVV</sequence>
<dbReference type="OrthoDB" id="276744at2759"/>
<reference evidence="1" key="1">
    <citation type="submission" date="2019-04" db="EMBL/GenBank/DDBJ databases">
        <title>Genome assembly of Zosterops borbonicus 15179.</title>
        <authorList>
            <person name="Leroy T."/>
            <person name="Anselmetti Y."/>
            <person name="Tilak M.-K."/>
            <person name="Nabholz B."/>
        </authorList>
    </citation>
    <scope>NUCLEOTIDE SEQUENCE</scope>
    <source>
        <strain evidence="1">HGM_15179</strain>
        <tissue evidence="1">Muscle</tissue>
    </source>
</reference>
<keyword evidence="2" id="KW-1185">Reference proteome</keyword>
<organism evidence="1 2">
    <name type="scientific">Zosterops borbonicus</name>
    <dbReference type="NCBI Taxonomy" id="364589"/>
    <lineage>
        <taxon>Eukaryota</taxon>
        <taxon>Metazoa</taxon>
        <taxon>Chordata</taxon>
        <taxon>Craniata</taxon>
        <taxon>Vertebrata</taxon>
        <taxon>Euteleostomi</taxon>
        <taxon>Archelosauria</taxon>
        <taxon>Archosauria</taxon>
        <taxon>Dinosauria</taxon>
        <taxon>Saurischia</taxon>
        <taxon>Theropoda</taxon>
        <taxon>Coelurosauria</taxon>
        <taxon>Aves</taxon>
        <taxon>Neognathae</taxon>
        <taxon>Neoaves</taxon>
        <taxon>Telluraves</taxon>
        <taxon>Australaves</taxon>
        <taxon>Passeriformes</taxon>
        <taxon>Sylvioidea</taxon>
        <taxon>Zosteropidae</taxon>
        <taxon>Zosterops</taxon>
    </lineage>
</organism>